<proteinExistence type="predicted"/>
<dbReference type="InterPro" id="IPR025586">
    <property type="entry name" value="PcfJ"/>
</dbReference>
<evidence type="ECO:0000256" key="1">
    <source>
        <dbReference type="SAM" id="Coils"/>
    </source>
</evidence>
<evidence type="ECO:0000313" key="3">
    <source>
        <dbReference type="Proteomes" id="UP000095614"/>
    </source>
</evidence>
<gene>
    <name evidence="2" type="ORF">ERS852462_01435</name>
</gene>
<dbReference type="AlphaFoldDB" id="A0A174HR84"/>
<evidence type="ECO:0000313" key="2">
    <source>
        <dbReference type="EMBL" id="CUO75618.1"/>
    </source>
</evidence>
<dbReference type="Proteomes" id="UP000095614">
    <property type="component" value="Unassembled WGS sequence"/>
</dbReference>
<keyword evidence="1" id="KW-0175">Coiled coil</keyword>
<protein>
    <submittedName>
        <fullName evidence="2">Phage-like protein</fullName>
    </submittedName>
</protein>
<name>A0A174HR84_BACUN</name>
<organism evidence="2 3">
    <name type="scientific">Bacteroides uniformis</name>
    <dbReference type="NCBI Taxonomy" id="820"/>
    <lineage>
        <taxon>Bacteria</taxon>
        <taxon>Pseudomonadati</taxon>
        <taxon>Bacteroidota</taxon>
        <taxon>Bacteroidia</taxon>
        <taxon>Bacteroidales</taxon>
        <taxon>Bacteroidaceae</taxon>
        <taxon>Bacteroides</taxon>
    </lineage>
</organism>
<feature type="coiled-coil region" evidence="1">
    <location>
        <begin position="290"/>
        <end position="319"/>
    </location>
</feature>
<dbReference type="EMBL" id="CZAF01000004">
    <property type="protein sequence ID" value="CUO75618.1"/>
    <property type="molecule type" value="Genomic_DNA"/>
</dbReference>
<reference evidence="2 3" key="1">
    <citation type="submission" date="2015-09" db="EMBL/GenBank/DDBJ databases">
        <authorList>
            <consortium name="Pathogen Informatics"/>
        </authorList>
    </citation>
    <scope>NUCLEOTIDE SEQUENCE [LARGE SCALE GENOMIC DNA]</scope>
    <source>
        <strain evidence="2 3">2789STDY5834847</strain>
    </source>
</reference>
<dbReference type="OrthoDB" id="700137at2"/>
<dbReference type="RefSeq" id="WP_007850556.1">
    <property type="nucleotide sequence ID" value="NZ_CZAF01000004.1"/>
</dbReference>
<accession>A0A174HR84</accession>
<sequence>MRAKTRLQHKVVTANERLLPLTEKQELWAFRHCLNHYAFRTKSGMTTCMDCGHQWSETREKTCRCPRCDTKLEIRNTLQRKYKDKSYYSILTTQDGLQVQRVFLLTAHYRKGKKADFYSMEVVRYWIDDNGKTEVTALRRTLGYYIDSFVFDNHIELRNDNNVYRRIADCKVYPYYSATTKLRRNGLRGSLSEIEPTKLIEALLQDSRAETMFKAGRKVDLNYFLQHPMYFDLYWNTYKIVMRNNYHISDISLWVDYIRLLERCGKDIRNAHYVCPLDLKAEHDRYQERLRVIQEREKREAEQKKAQENEEKFRELKGKFFGLSFTDGLIVVSVLESVDDYYKEGNALHHCVGQCEYYLKPKSLVFSARINDKRIETVELSLENFKVLQSRGLCNQNTEYHDRIIQLVQKNARQIRKRMTA</sequence>
<dbReference type="Pfam" id="PF14284">
    <property type="entry name" value="PcfJ"/>
    <property type="match status" value="1"/>
</dbReference>